<evidence type="ECO:0000256" key="2">
    <source>
        <dbReference type="ARBA" id="ARBA00010929"/>
    </source>
</evidence>
<evidence type="ECO:0000256" key="11">
    <source>
        <dbReference type="SAM" id="MobiDB-lite"/>
    </source>
</evidence>
<evidence type="ECO:0000313" key="14">
    <source>
        <dbReference type="Proteomes" id="UP001150062"/>
    </source>
</evidence>
<gene>
    <name evidence="13" type="ORF">M0813_17007</name>
</gene>
<evidence type="ECO:0000313" key="13">
    <source>
        <dbReference type="EMBL" id="KAJ6249586.1"/>
    </source>
</evidence>
<evidence type="ECO:0000256" key="5">
    <source>
        <dbReference type="ARBA" id="ARBA00022729"/>
    </source>
</evidence>
<keyword evidence="14" id="KW-1185">Reference proteome</keyword>
<evidence type="ECO:0000256" key="3">
    <source>
        <dbReference type="ARBA" id="ARBA00022475"/>
    </source>
</evidence>
<feature type="chain" id="PRO_5047362466" evidence="12">
    <location>
        <begin position="22"/>
        <end position="1376"/>
    </location>
</feature>
<evidence type="ECO:0000256" key="9">
    <source>
        <dbReference type="ARBA" id="ARBA00023157"/>
    </source>
</evidence>
<dbReference type="Proteomes" id="UP001150062">
    <property type="component" value="Unassembled WGS sequence"/>
</dbReference>
<comment type="similarity">
    <text evidence="2">Belongs to the HAP2/GCS1 family.</text>
</comment>
<dbReference type="PANTHER" id="PTHR31764">
    <property type="entry name" value="PROTEIN HAPLESS 2"/>
    <property type="match status" value="1"/>
</dbReference>
<reference evidence="13" key="1">
    <citation type="submission" date="2022-08" db="EMBL/GenBank/DDBJ databases">
        <title>Novel sulfate-reducing endosymbionts in the free-living metamonad Anaeramoeba.</title>
        <authorList>
            <person name="Jerlstrom-Hultqvist J."/>
            <person name="Cepicka I."/>
            <person name="Gallot-Lavallee L."/>
            <person name="Salas-Leiva D."/>
            <person name="Curtis B.A."/>
            <person name="Zahonova K."/>
            <person name="Pipaliya S."/>
            <person name="Dacks J."/>
            <person name="Roger A.J."/>
        </authorList>
    </citation>
    <scope>NUCLEOTIDE SEQUENCE</scope>
    <source>
        <strain evidence="13">Schooner1</strain>
    </source>
</reference>
<organism evidence="13 14">
    <name type="scientific">Anaeramoeba flamelloides</name>
    <dbReference type="NCBI Taxonomy" id="1746091"/>
    <lineage>
        <taxon>Eukaryota</taxon>
        <taxon>Metamonada</taxon>
        <taxon>Anaeramoebidae</taxon>
        <taxon>Anaeramoeba</taxon>
    </lineage>
</organism>
<feature type="compositionally biased region" description="Basic and acidic residues" evidence="11">
    <location>
        <begin position="613"/>
        <end position="622"/>
    </location>
</feature>
<feature type="region of interest" description="Disordered" evidence="11">
    <location>
        <begin position="1151"/>
        <end position="1180"/>
    </location>
</feature>
<keyword evidence="6" id="KW-1133">Transmembrane helix</keyword>
<evidence type="ECO:0000256" key="4">
    <source>
        <dbReference type="ARBA" id="ARBA00022692"/>
    </source>
</evidence>
<keyword evidence="4" id="KW-0812">Transmembrane</keyword>
<name>A0ABQ8YY79_9EUKA</name>
<feature type="compositionally biased region" description="Low complexity" evidence="11">
    <location>
        <begin position="1167"/>
        <end position="1180"/>
    </location>
</feature>
<accession>A0ABQ8YY79</accession>
<evidence type="ECO:0000256" key="12">
    <source>
        <dbReference type="SAM" id="SignalP"/>
    </source>
</evidence>
<feature type="signal peptide" evidence="12">
    <location>
        <begin position="1"/>
        <end position="21"/>
    </location>
</feature>
<evidence type="ECO:0000256" key="7">
    <source>
        <dbReference type="ARBA" id="ARBA00023121"/>
    </source>
</evidence>
<feature type="compositionally biased region" description="Basic residues" evidence="11">
    <location>
        <begin position="1152"/>
        <end position="1166"/>
    </location>
</feature>
<keyword evidence="10" id="KW-0278">Fertilization</keyword>
<keyword evidence="8" id="KW-0472">Membrane</keyword>
<keyword evidence="3" id="KW-1003">Cell membrane</keyword>
<keyword evidence="7" id="KW-0446">Lipid-binding</keyword>
<keyword evidence="9" id="KW-1015">Disulfide bond</keyword>
<evidence type="ECO:0000256" key="10">
    <source>
        <dbReference type="ARBA" id="ARBA00023279"/>
    </source>
</evidence>
<dbReference type="EMBL" id="JAOAOG010000098">
    <property type="protein sequence ID" value="KAJ6249586.1"/>
    <property type="molecule type" value="Genomic_DNA"/>
</dbReference>
<evidence type="ECO:0000256" key="8">
    <source>
        <dbReference type="ARBA" id="ARBA00023136"/>
    </source>
</evidence>
<comment type="subcellular location">
    <subcellularLocation>
        <location evidence="1">Cell membrane</location>
        <topology evidence="1">Single-pass type I membrane protein</topology>
    </subcellularLocation>
</comment>
<feature type="region of interest" description="Disordered" evidence="11">
    <location>
        <begin position="550"/>
        <end position="622"/>
    </location>
</feature>
<sequence>MKTYLFLIAILIFGSFVFCESDDDSTGSETKYTMNLYNNKNCEGTKNGSYQFQHKVRKRAKDDNLYEIEVGSGSEFQFRRCESEDTEECEDVTTFELGECKPITDLDDETLNMLFSDEVDGWGDTESFEFSGSYIAHFSLIILSFSMNLSKEISKIVNNYIQSKQNKKDCSQLLESLYIYDSSKSFDEALIKVVADLELKNFSLKLISLFNYFSNTIPPFSHSLLATLFNLLVNETICKKQIIFLYFCRALLSSNQFLQVLPPELILYLRECVFGIIGEGTITKRVLTIQLLDRLYLKESEYSNNFLNFYDQFETGYQKEYHLLIGYIGKEKSIKIQQQCLINLGKYARYFDEQFTERIISCLGHKSKKIANTSFCLLKENFSHFQCAFQSNITLLNSLSEFQILNISTIWLSQLDNNLIELSKNLFWLDNLQTTKKILVTVLQKQNEPLVFPVRIILNNSNNLKPHQVFVWKLFLYHCYRNDLVDLFNLSTIGISCYFNLLKNSINRLSSFRNCKSKEYIHTAFIIKQLIKIGTLCFVNQPYLLKRSIKERNRKKKKEKEKEKVKRKRKRKKKKNLINKKKKKKKKKKTKNKNKNKNKNQNKNKNKNKKKKTSIDKETQKYNQDSKKPYDLKKFYDSVIHLIITSKTESLDLILWCIESLPRLSLEFKIQFFSDIDTKIEKIEQLLEEDQNLFSQMKQIETNFKKKNTKKSNLFEAQKQLINALETNNKLKWCFQKQTGLTINNNNDTKGGDHCNNDSEYVDDDYSSTENNFQNFEKFKNNNKKIENMYNFILNLQENWQMILKKRVFIWKKCLLFLIVILNLLPQTGTHAKPNKKHLGNASRQRSIDKYRKQLLDQNLELFDWIKEKIFKNLQSQIQLSNILQPYLLKVKCFFINGTSLQIFDNFSFFQNQLRKFIQQYQMKVIAKGTDLTHTNKKDEDKELMLGRCKSKEKCETKGNSKKKNTHLKLDLKSGPESETYAYNEIEMIQLLSKTLLSLIVYRIKNQKKTDLDRLNKDKSRLIKYFLSFLKFNNIQIKFTGLVSLINLFYCYEIGIKNRNLILEKFLKLLYNNLEKNDLAQCVLYNELNLFFNDYLNSSYQNRKSIIFFSTQLLFARSSSATYTPQNINNLILFTNYIWEKIDCKKIDNNNNKKKIKNKNTKKNKVKNNNNRRNNTKQTNTNHTLQINQFRFNFYTEILDKCFLDQNSNQTLILLKVLSNLSLKPIINPNSQIVNTLITITTSISDQIQSNEIMKKNNIKYWKKNLKIITLFCQSNTLKKMQISKKKMKKNPNKKIMKKNFLIFQQNLHNDLHLLTSPNTQKKSQNDLIIYEDIPWFPFTDDSFSDSSDDDFCHRIKPYNKPRMNNNKQKSKEKKN</sequence>
<evidence type="ECO:0000256" key="6">
    <source>
        <dbReference type="ARBA" id="ARBA00022989"/>
    </source>
</evidence>
<proteinExistence type="inferred from homology"/>
<dbReference type="PANTHER" id="PTHR31764:SF0">
    <property type="entry name" value="GENERATIVE CELL SPECIFIC-1_HAP2 DOMAIN-CONTAINING PROTEIN"/>
    <property type="match status" value="1"/>
</dbReference>
<feature type="compositionally biased region" description="Basic residues" evidence="11">
    <location>
        <begin position="550"/>
        <end position="612"/>
    </location>
</feature>
<feature type="region of interest" description="Disordered" evidence="11">
    <location>
        <begin position="1355"/>
        <end position="1376"/>
    </location>
</feature>
<evidence type="ECO:0000256" key="1">
    <source>
        <dbReference type="ARBA" id="ARBA00004251"/>
    </source>
</evidence>
<keyword evidence="5 12" id="KW-0732">Signal</keyword>
<comment type="caution">
    <text evidence="13">The sequence shown here is derived from an EMBL/GenBank/DDBJ whole genome shotgun (WGS) entry which is preliminary data.</text>
</comment>
<dbReference type="InterPro" id="IPR040326">
    <property type="entry name" value="HAP2/GCS1"/>
</dbReference>
<protein>
    <submittedName>
        <fullName evidence="13">Myb-like protein x</fullName>
    </submittedName>
</protein>